<evidence type="ECO:0000259" key="11">
    <source>
        <dbReference type="Pfam" id="PF21694"/>
    </source>
</evidence>
<dbReference type="GO" id="GO:0003677">
    <property type="term" value="F:DNA binding"/>
    <property type="evidence" value="ECO:0007669"/>
    <property type="project" value="InterPro"/>
</dbReference>
<dbReference type="CDD" id="cd18138">
    <property type="entry name" value="HLD_clamp_pol_III_delta"/>
    <property type="match status" value="1"/>
</dbReference>
<dbReference type="GO" id="GO:0006261">
    <property type="term" value="P:DNA-templated DNA replication"/>
    <property type="evidence" value="ECO:0007669"/>
    <property type="project" value="TreeGrafter"/>
</dbReference>
<evidence type="ECO:0000313" key="12">
    <source>
        <dbReference type="EMBL" id="QIV93995.1"/>
    </source>
</evidence>
<organism evidence="12 13">
    <name type="scientific">Allofrancisella frigidaquae</name>
    <dbReference type="NCBI Taxonomy" id="1085644"/>
    <lineage>
        <taxon>Bacteria</taxon>
        <taxon>Pseudomonadati</taxon>
        <taxon>Pseudomonadota</taxon>
        <taxon>Gammaproteobacteria</taxon>
        <taxon>Thiotrichales</taxon>
        <taxon>Francisellaceae</taxon>
        <taxon>Allofrancisella</taxon>
    </lineage>
</organism>
<dbReference type="Gene3D" id="1.20.272.10">
    <property type="match status" value="1"/>
</dbReference>
<evidence type="ECO:0000313" key="13">
    <source>
        <dbReference type="Proteomes" id="UP000503320"/>
    </source>
</evidence>
<evidence type="ECO:0000256" key="2">
    <source>
        <dbReference type="ARBA" id="ARBA00017703"/>
    </source>
</evidence>
<dbReference type="InterPro" id="IPR010372">
    <property type="entry name" value="DNA_pol3_delta_N"/>
</dbReference>
<dbReference type="PANTHER" id="PTHR34388:SF1">
    <property type="entry name" value="DNA POLYMERASE III SUBUNIT DELTA"/>
    <property type="match status" value="1"/>
</dbReference>
<evidence type="ECO:0000256" key="5">
    <source>
        <dbReference type="ARBA" id="ARBA00022705"/>
    </source>
</evidence>
<dbReference type="InterPro" id="IPR005790">
    <property type="entry name" value="DNA_polIII_delta"/>
</dbReference>
<dbReference type="Pfam" id="PF21694">
    <property type="entry name" value="DNA_pol3_delta_C"/>
    <property type="match status" value="1"/>
</dbReference>
<gene>
    <name evidence="12" type="primary">holA</name>
    <name evidence="12" type="ORF">E3E15_00915</name>
</gene>
<comment type="catalytic activity">
    <reaction evidence="8">
        <text>DNA(n) + a 2'-deoxyribonucleoside 5'-triphosphate = DNA(n+1) + diphosphate</text>
        <dbReference type="Rhea" id="RHEA:22508"/>
        <dbReference type="Rhea" id="RHEA-COMP:17339"/>
        <dbReference type="Rhea" id="RHEA-COMP:17340"/>
        <dbReference type="ChEBI" id="CHEBI:33019"/>
        <dbReference type="ChEBI" id="CHEBI:61560"/>
        <dbReference type="ChEBI" id="CHEBI:173112"/>
        <dbReference type="EC" id="2.7.7.7"/>
    </reaction>
</comment>
<dbReference type="SUPFAM" id="SSF52540">
    <property type="entry name" value="P-loop containing nucleoside triphosphate hydrolases"/>
    <property type="match status" value="1"/>
</dbReference>
<feature type="domain" description="DNA polymerase III delta subunit-like C-terminal" evidence="11">
    <location>
        <begin position="207"/>
        <end position="309"/>
    </location>
</feature>
<dbReference type="EMBL" id="CP038017">
    <property type="protein sequence ID" value="QIV93995.1"/>
    <property type="molecule type" value="Genomic_DNA"/>
</dbReference>
<dbReference type="PANTHER" id="PTHR34388">
    <property type="entry name" value="DNA POLYMERASE III SUBUNIT DELTA"/>
    <property type="match status" value="1"/>
</dbReference>
<evidence type="ECO:0000256" key="3">
    <source>
        <dbReference type="ARBA" id="ARBA00022679"/>
    </source>
</evidence>
<dbReference type="GO" id="GO:0003887">
    <property type="term" value="F:DNA-directed DNA polymerase activity"/>
    <property type="evidence" value="ECO:0007669"/>
    <property type="project" value="UniProtKB-UniRule"/>
</dbReference>
<dbReference type="InterPro" id="IPR048466">
    <property type="entry name" value="DNA_pol3_delta-like_C"/>
</dbReference>
<dbReference type="SUPFAM" id="SSF48019">
    <property type="entry name" value="post-AAA+ oligomerization domain-like"/>
    <property type="match status" value="1"/>
</dbReference>
<dbReference type="NCBIfam" id="TIGR01128">
    <property type="entry name" value="holA"/>
    <property type="match status" value="1"/>
</dbReference>
<dbReference type="GO" id="GO:0009360">
    <property type="term" value="C:DNA polymerase III complex"/>
    <property type="evidence" value="ECO:0007669"/>
    <property type="project" value="UniProtKB-UniRule"/>
</dbReference>
<sequence>MELSYFDFIKMTDLAKYKLFIITGDEPLQRYNVIEKITNEFKNRNFEIVRHDLSEQNYDTLYQEADSLSLFSVDKFIQFSFEKVPQKPLQQALIESILKPSDNVYLLAFNGLKKQNLSSKWFQSLVQNALHIHIHQPDITNAITIINHELQQSSLTLTTEAAQLLAQKTEGNLIAAKQIIKLLSRQNTQNFDDKTLRPFLHEHTSFDVFDLSDTILSQQKSKALTILNSILTESDKPPLILWTLKRELRVISQLKSTQNVYHQKIFKDNNIWSSKQKYYTSLANRVSSETVLSCLQKCLDTDLCIKGAKKGNINLKLNEIVFSLVS</sequence>
<keyword evidence="13" id="KW-1185">Reference proteome</keyword>
<dbReference type="AlphaFoldDB" id="A0A6M3HS73"/>
<comment type="similarity">
    <text evidence="7">Belongs to the DNA polymerase HolA subunit family.</text>
</comment>
<dbReference type="RefSeq" id="WP_172106252.1">
    <property type="nucleotide sequence ID" value="NZ_CP038017.1"/>
</dbReference>
<name>A0A6M3HS73_9GAMM</name>
<keyword evidence="3 12" id="KW-0808">Transferase</keyword>
<evidence type="ECO:0000256" key="1">
    <source>
        <dbReference type="ARBA" id="ARBA00012417"/>
    </source>
</evidence>
<proteinExistence type="inferred from homology"/>
<evidence type="ECO:0000256" key="4">
    <source>
        <dbReference type="ARBA" id="ARBA00022695"/>
    </source>
</evidence>
<dbReference type="EC" id="2.7.7.7" evidence="1 9"/>
<keyword evidence="4 12" id="KW-0548">Nucleotidyltransferase</keyword>
<keyword evidence="6" id="KW-0239">DNA-directed DNA polymerase</keyword>
<dbReference type="Pfam" id="PF06144">
    <property type="entry name" value="DNA_pol3_delta"/>
    <property type="match status" value="1"/>
</dbReference>
<dbReference type="Proteomes" id="UP000503320">
    <property type="component" value="Chromosome"/>
</dbReference>
<keyword evidence="5" id="KW-0235">DNA replication</keyword>
<dbReference type="InterPro" id="IPR008921">
    <property type="entry name" value="DNA_pol3_clamp-load_cplx_C"/>
</dbReference>
<dbReference type="Gene3D" id="1.10.8.60">
    <property type="match status" value="1"/>
</dbReference>
<reference evidence="12 13" key="1">
    <citation type="submission" date="2019-03" db="EMBL/GenBank/DDBJ databases">
        <title>Complete Genome Sequence of Allofrancisella frigidaquae Strain SYSU 10HL1970 Isolated from Water-Cooling Systems in China.</title>
        <authorList>
            <person name="Ohrman C."/>
            <person name="Uneklint I."/>
            <person name="Sjodin A."/>
        </authorList>
    </citation>
    <scope>NUCLEOTIDE SEQUENCE [LARGE SCALE GENOMIC DNA]</scope>
    <source>
        <strain evidence="12 13">SYSU 10HL1970</strain>
    </source>
</reference>
<protein>
    <recommendedName>
        <fullName evidence="2 9">DNA polymerase III subunit delta</fullName>
        <ecNumber evidence="1 9">2.7.7.7</ecNumber>
    </recommendedName>
</protein>
<evidence type="ECO:0000256" key="7">
    <source>
        <dbReference type="ARBA" id="ARBA00034754"/>
    </source>
</evidence>
<feature type="domain" description="DNA polymerase III delta N-terminal" evidence="10">
    <location>
        <begin position="21"/>
        <end position="133"/>
    </location>
</feature>
<accession>A0A6M3HS73</accession>
<dbReference type="Gene3D" id="3.40.50.300">
    <property type="entry name" value="P-loop containing nucleotide triphosphate hydrolases"/>
    <property type="match status" value="1"/>
</dbReference>
<evidence type="ECO:0000256" key="8">
    <source>
        <dbReference type="ARBA" id="ARBA00049244"/>
    </source>
</evidence>
<dbReference type="KEGG" id="afri:E3E15_00915"/>
<evidence type="ECO:0000256" key="9">
    <source>
        <dbReference type="NCBIfam" id="TIGR01128"/>
    </source>
</evidence>
<evidence type="ECO:0000259" key="10">
    <source>
        <dbReference type="Pfam" id="PF06144"/>
    </source>
</evidence>
<dbReference type="InterPro" id="IPR027417">
    <property type="entry name" value="P-loop_NTPase"/>
</dbReference>
<evidence type="ECO:0000256" key="6">
    <source>
        <dbReference type="ARBA" id="ARBA00022932"/>
    </source>
</evidence>